<keyword evidence="1" id="KW-1133">Transmembrane helix</keyword>
<evidence type="ECO:0000256" key="1">
    <source>
        <dbReference type="SAM" id="Phobius"/>
    </source>
</evidence>
<protein>
    <submittedName>
        <fullName evidence="2">Uncharacterized protein</fullName>
    </submittedName>
</protein>
<comment type="caution">
    <text evidence="2">The sequence shown here is derived from an EMBL/GenBank/DDBJ whole genome shotgun (WGS) entry which is preliminary data.</text>
</comment>
<evidence type="ECO:0000313" key="2">
    <source>
        <dbReference type="EMBL" id="GIY48263.1"/>
    </source>
</evidence>
<dbReference type="AlphaFoldDB" id="A0AAV4TNV3"/>
<sequence length="127" mass="14242">MKLGKVQINNPLLIYTRPQLRMPGALQRDYLPDPSDGYVVSGGCAVVFGIKVLEYNFLPENANTLIVSQVNILSSHLYIVITCLSATLFSMSAQFPYFVKLLYTFNPALSIRNYSLACVEGRVRRFS</sequence>
<dbReference type="EMBL" id="BPLR01011691">
    <property type="protein sequence ID" value="GIY48263.1"/>
    <property type="molecule type" value="Genomic_DNA"/>
</dbReference>
<accession>A0AAV4TNV3</accession>
<dbReference type="Proteomes" id="UP001054945">
    <property type="component" value="Unassembled WGS sequence"/>
</dbReference>
<proteinExistence type="predicted"/>
<keyword evidence="1" id="KW-0472">Membrane</keyword>
<gene>
    <name evidence="2" type="ORF">CEXT_192081</name>
</gene>
<keyword evidence="1" id="KW-0812">Transmembrane</keyword>
<keyword evidence="3" id="KW-1185">Reference proteome</keyword>
<organism evidence="2 3">
    <name type="scientific">Caerostris extrusa</name>
    <name type="common">Bark spider</name>
    <name type="synonym">Caerostris bankana</name>
    <dbReference type="NCBI Taxonomy" id="172846"/>
    <lineage>
        <taxon>Eukaryota</taxon>
        <taxon>Metazoa</taxon>
        <taxon>Ecdysozoa</taxon>
        <taxon>Arthropoda</taxon>
        <taxon>Chelicerata</taxon>
        <taxon>Arachnida</taxon>
        <taxon>Araneae</taxon>
        <taxon>Araneomorphae</taxon>
        <taxon>Entelegynae</taxon>
        <taxon>Araneoidea</taxon>
        <taxon>Araneidae</taxon>
        <taxon>Caerostris</taxon>
    </lineage>
</organism>
<feature type="transmembrane region" description="Helical" evidence="1">
    <location>
        <begin position="77"/>
        <end position="99"/>
    </location>
</feature>
<name>A0AAV4TNV3_CAEEX</name>
<reference evidence="2 3" key="1">
    <citation type="submission" date="2021-06" db="EMBL/GenBank/DDBJ databases">
        <title>Caerostris extrusa draft genome.</title>
        <authorList>
            <person name="Kono N."/>
            <person name="Arakawa K."/>
        </authorList>
    </citation>
    <scope>NUCLEOTIDE SEQUENCE [LARGE SCALE GENOMIC DNA]</scope>
</reference>
<evidence type="ECO:0000313" key="3">
    <source>
        <dbReference type="Proteomes" id="UP001054945"/>
    </source>
</evidence>